<accession>A2RQ50</accession>
<feature type="non-terminal residue" evidence="1">
    <location>
        <position position="59"/>
    </location>
</feature>
<sequence>CFELCLGAELKPFSRLLISGNISPGRASWSSGSQPGTSIFRYRLIILPGLLGAGFWRPE</sequence>
<keyword evidence="1" id="KW-0378">Hydrolase</keyword>
<organism evidence="1">
    <name type="scientific">Agrobacterium vitis</name>
    <name type="common">Rhizobium vitis</name>
    <dbReference type="NCBI Taxonomy" id="373"/>
    <lineage>
        <taxon>Bacteria</taxon>
        <taxon>Pseudomonadati</taxon>
        <taxon>Pseudomonadota</taxon>
        <taxon>Alphaproteobacteria</taxon>
        <taxon>Hyphomicrobiales</taxon>
        <taxon>Rhizobiaceae</taxon>
        <taxon>Rhizobium/Agrobacterium group</taxon>
        <taxon>Agrobacterium</taxon>
    </lineage>
</organism>
<proteinExistence type="predicted"/>
<keyword evidence="1" id="KW-0540">Nuclease</keyword>
<dbReference type="EC" id="3.1.21.1" evidence="1"/>
<gene>
    <name evidence="1" type="primary">virD2</name>
</gene>
<dbReference type="AlphaFoldDB" id="A2RQ50"/>
<name>A2RQ50_AGRVI</name>
<reference evidence="1" key="1">
    <citation type="journal article" date="2008" name="Eur. J. Plant Pathol.">
        <title>Detection of Agrobacterium vitis by PCR using novel virD2 gene-specific primers that discriminate two subgroups.</title>
        <authorList>
            <person name="Bini F."/>
            <person name="Geider K."/>
            <person name="Bazzi C."/>
        </authorList>
    </citation>
    <scope>NUCLEOTIDE SEQUENCE</scope>
    <source>
        <strain evidence="1">Octopine</strain>
        <plasmid evidence="1">pTi</plasmid>
    </source>
</reference>
<keyword evidence="1" id="KW-0255">Endonuclease</keyword>
<dbReference type="GO" id="GO:0004530">
    <property type="term" value="F:deoxyribonuclease I activity"/>
    <property type="evidence" value="ECO:0007669"/>
    <property type="project" value="UniProtKB-EC"/>
</dbReference>
<protein>
    <submittedName>
        <fullName evidence="1">Endonuclease</fullName>
        <ecNumber evidence="1">3.1.21.1</ecNumber>
    </submittedName>
</protein>
<geneLocation type="plasmid" evidence="1">
    <name>pTi</name>
</geneLocation>
<feature type="non-terminal residue" evidence="1">
    <location>
        <position position="1"/>
    </location>
</feature>
<keyword evidence="1" id="KW-0614">Plasmid</keyword>
<dbReference type="EMBL" id="AM490795">
    <property type="protein sequence ID" value="CAM33253.1"/>
    <property type="molecule type" value="Genomic_DNA"/>
</dbReference>
<evidence type="ECO:0000313" key="1">
    <source>
        <dbReference type="EMBL" id="CAM33253.1"/>
    </source>
</evidence>